<dbReference type="GeneID" id="25562238"/>
<dbReference type="PRINTS" id="PR00320">
    <property type="entry name" value="GPROTEINBRPT"/>
</dbReference>
<dbReference type="Gene3D" id="2.130.10.10">
    <property type="entry name" value="YVTN repeat-like/Quinoprotein amine dehydrogenase"/>
    <property type="match status" value="2"/>
</dbReference>
<feature type="compositionally biased region" description="Low complexity" evidence="4">
    <location>
        <begin position="162"/>
        <end position="183"/>
    </location>
</feature>
<name>A0A0L0D5R3_THETB</name>
<evidence type="ECO:0000313" key="5">
    <source>
        <dbReference type="EMBL" id="KNC47545.1"/>
    </source>
</evidence>
<dbReference type="Pfam" id="PF00400">
    <property type="entry name" value="WD40"/>
    <property type="match status" value="2"/>
</dbReference>
<keyword evidence="6" id="KW-1185">Reference proteome</keyword>
<dbReference type="SMART" id="SM00320">
    <property type="entry name" value="WD40"/>
    <property type="match status" value="6"/>
</dbReference>
<dbReference type="InterPro" id="IPR015943">
    <property type="entry name" value="WD40/YVTN_repeat-like_dom_sf"/>
</dbReference>
<evidence type="ECO:0000256" key="4">
    <source>
        <dbReference type="SAM" id="MobiDB-lite"/>
    </source>
</evidence>
<dbReference type="Proteomes" id="UP000054408">
    <property type="component" value="Unassembled WGS sequence"/>
</dbReference>
<dbReference type="PROSITE" id="PS50294">
    <property type="entry name" value="WD_REPEATS_REGION"/>
    <property type="match status" value="2"/>
</dbReference>
<feature type="compositionally biased region" description="Low complexity" evidence="4">
    <location>
        <begin position="16"/>
        <end position="48"/>
    </location>
</feature>
<dbReference type="PANTHER" id="PTHR19848:SF8">
    <property type="entry name" value="F-BOX AND WD REPEAT DOMAIN CONTAINING 7"/>
    <property type="match status" value="1"/>
</dbReference>
<dbReference type="STRING" id="461836.A0A0L0D5R3"/>
<feature type="repeat" description="WD" evidence="3">
    <location>
        <begin position="444"/>
        <end position="476"/>
    </location>
</feature>
<dbReference type="InterPro" id="IPR020472">
    <property type="entry name" value="WD40_PAC1"/>
</dbReference>
<organism evidence="5 6">
    <name type="scientific">Thecamonas trahens ATCC 50062</name>
    <dbReference type="NCBI Taxonomy" id="461836"/>
    <lineage>
        <taxon>Eukaryota</taxon>
        <taxon>Apusozoa</taxon>
        <taxon>Apusomonadida</taxon>
        <taxon>Apusomonadidae</taxon>
        <taxon>Thecamonas</taxon>
    </lineage>
</organism>
<dbReference type="eggNOG" id="KOG0266">
    <property type="taxonomic scope" value="Eukaryota"/>
</dbReference>
<evidence type="ECO:0000256" key="1">
    <source>
        <dbReference type="ARBA" id="ARBA00022574"/>
    </source>
</evidence>
<proteinExistence type="predicted"/>
<dbReference type="PANTHER" id="PTHR19848">
    <property type="entry name" value="WD40 REPEAT PROTEIN"/>
    <property type="match status" value="1"/>
</dbReference>
<dbReference type="InterPro" id="IPR036322">
    <property type="entry name" value="WD40_repeat_dom_sf"/>
</dbReference>
<dbReference type="SUPFAM" id="SSF50978">
    <property type="entry name" value="WD40 repeat-like"/>
    <property type="match status" value="1"/>
</dbReference>
<dbReference type="AlphaFoldDB" id="A0A0L0D5R3"/>
<gene>
    <name evidence="5" type="ORF">AMSG_02570</name>
</gene>
<dbReference type="InterPro" id="IPR001680">
    <property type="entry name" value="WD40_rpt"/>
</dbReference>
<sequence length="587" mass="59451">MEHLLPMLVHNPLPPAASALHPAGSSAEPSSSSSSSSSLGAAKAELASQPSTRTVAGMVGNELRGAPQKTSRSRKSNHTLRPPQYFTAAGSDTARARRRASWAPGVTAKSTLFTPRPPPAAKLPARPKPAKAPASATAPDDQRTLPPLVKQIAPAASRTSGDDVSSSSPVDMDVVPSAAGSPSCPAPAPQGGSVGGAALGNNDDNEQRPAKRSRGLGARVTSSAGIGPLFETSPSGLVEHVKLPCPVVCSALAVTPGQGSYVATGSNAVRVYATAALMATHAGGDATPEPFAVVTPAAVTFVRTLAWAPNSEWLAIGGEGAADVTLWAPALASGSGVERPSSTLLRGHSDDVYSAAWAPNSRTLLTSSKDGSVCVWRPQAVEQTDVNDTTGPVAQWAVSTELGAEPVAVTSVDISPDGAFAVTSTVRQALHVHDLSTGRIVSSFTGHSDTVNKAAWSLSGRCFMSSSADGTVKIWDARAPAAPIATCAGPAAGVFCAQLTGATGVLAGGADGGVYAWDTRTPSRPLGILRTSTRAAVFSIAAGPALADSTPLSSPYTMALITGSNDESARVWSLDVASDMAAFLPTL</sequence>
<feature type="repeat" description="WD" evidence="3">
    <location>
        <begin position="345"/>
        <end position="376"/>
    </location>
</feature>
<evidence type="ECO:0000256" key="2">
    <source>
        <dbReference type="ARBA" id="ARBA00022737"/>
    </source>
</evidence>
<dbReference type="PROSITE" id="PS50082">
    <property type="entry name" value="WD_REPEATS_2"/>
    <property type="match status" value="2"/>
</dbReference>
<keyword evidence="1 3" id="KW-0853">WD repeat</keyword>
<dbReference type="CDD" id="cd00200">
    <property type="entry name" value="WD40"/>
    <property type="match status" value="1"/>
</dbReference>
<protein>
    <submittedName>
        <fullName evidence="5">Transcriptional repressor rco-1</fullName>
    </submittedName>
</protein>
<keyword evidence="2" id="KW-0677">Repeat</keyword>
<dbReference type="OMA" id="YESNTIQ"/>
<evidence type="ECO:0000313" key="6">
    <source>
        <dbReference type="Proteomes" id="UP000054408"/>
    </source>
</evidence>
<dbReference type="EMBL" id="GL349447">
    <property type="protein sequence ID" value="KNC47545.1"/>
    <property type="molecule type" value="Genomic_DNA"/>
</dbReference>
<reference evidence="5 6" key="1">
    <citation type="submission" date="2010-05" db="EMBL/GenBank/DDBJ databases">
        <title>The Genome Sequence of Thecamonas trahens ATCC 50062.</title>
        <authorList>
            <consortium name="The Broad Institute Genome Sequencing Platform"/>
            <person name="Russ C."/>
            <person name="Cuomo C."/>
            <person name="Shea T."/>
            <person name="Young S.K."/>
            <person name="Zeng Q."/>
            <person name="Koehrsen M."/>
            <person name="Haas B."/>
            <person name="Borodovsky M."/>
            <person name="Guigo R."/>
            <person name="Alvarado L."/>
            <person name="Berlin A."/>
            <person name="Bochicchio J."/>
            <person name="Borenstein D."/>
            <person name="Chapman S."/>
            <person name="Chen Z."/>
            <person name="Freedman E."/>
            <person name="Gellesch M."/>
            <person name="Goldberg J."/>
            <person name="Griggs A."/>
            <person name="Gujja S."/>
            <person name="Heilman E."/>
            <person name="Heiman D."/>
            <person name="Hepburn T."/>
            <person name="Howarth C."/>
            <person name="Jen D."/>
            <person name="Larson L."/>
            <person name="Mehta T."/>
            <person name="Park D."/>
            <person name="Pearson M."/>
            <person name="Roberts A."/>
            <person name="Saif S."/>
            <person name="Shenoy N."/>
            <person name="Sisk P."/>
            <person name="Stolte C."/>
            <person name="Sykes S."/>
            <person name="Thomson T."/>
            <person name="Walk T."/>
            <person name="White J."/>
            <person name="Yandava C."/>
            <person name="Burger G."/>
            <person name="Gray M.W."/>
            <person name="Holland P.W.H."/>
            <person name="King N."/>
            <person name="Lang F.B.F."/>
            <person name="Roger A.J."/>
            <person name="Ruiz-Trillo I."/>
            <person name="Lander E."/>
            <person name="Nusbaum C."/>
        </authorList>
    </citation>
    <scope>NUCLEOTIDE SEQUENCE [LARGE SCALE GENOMIC DNA]</scope>
    <source>
        <strain evidence="5 6">ATCC 50062</strain>
    </source>
</reference>
<dbReference type="OrthoDB" id="1357022at2759"/>
<feature type="region of interest" description="Disordered" evidence="4">
    <location>
        <begin position="1"/>
        <end position="218"/>
    </location>
</feature>
<dbReference type="RefSeq" id="XP_013759477.1">
    <property type="nucleotide sequence ID" value="XM_013904023.1"/>
</dbReference>
<accession>A0A0L0D5R3</accession>
<evidence type="ECO:0000256" key="3">
    <source>
        <dbReference type="PROSITE-ProRule" id="PRU00221"/>
    </source>
</evidence>